<keyword evidence="2 7" id="KW-0808">Transferase</keyword>
<dbReference type="GO" id="GO:0004370">
    <property type="term" value="F:glycerol kinase activity"/>
    <property type="evidence" value="ECO:0007669"/>
    <property type="project" value="UniProtKB-EC"/>
</dbReference>
<dbReference type="InterPro" id="IPR018484">
    <property type="entry name" value="FGGY_N"/>
</dbReference>
<dbReference type="InterPro" id="IPR018483">
    <property type="entry name" value="Carb_kinase_FGGY_CS"/>
</dbReference>
<dbReference type="Gene3D" id="3.30.420.40">
    <property type="match status" value="2"/>
</dbReference>
<feature type="binding site" evidence="7">
    <location>
        <position position="12"/>
    </location>
    <ligand>
        <name>ADP</name>
        <dbReference type="ChEBI" id="CHEBI:456216"/>
    </ligand>
</feature>
<evidence type="ECO:0000256" key="4">
    <source>
        <dbReference type="ARBA" id="ARBA00022777"/>
    </source>
</evidence>
<dbReference type="PANTHER" id="PTHR10196:SF78">
    <property type="entry name" value="GLYCEROL KINASE"/>
    <property type="match status" value="1"/>
</dbReference>
<keyword evidence="4 7" id="KW-0418">Kinase</keyword>
<reference evidence="11 12" key="1">
    <citation type="submission" date="2024-06" db="EMBL/GenBank/DDBJ databases">
        <title>Sorghum-associated microbial communities from plants grown in Nebraska, USA.</title>
        <authorList>
            <person name="Schachtman D."/>
        </authorList>
    </citation>
    <scope>NUCLEOTIDE SEQUENCE [LARGE SCALE GENOMIC DNA]</scope>
    <source>
        <strain evidence="11 12">3207</strain>
    </source>
</reference>
<dbReference type="RefSeq" id="WP_354554192.1">
    <property type="nucleotide sequence ID" value="NZ_JBEPSM010000004.1"/>
</dbReference>
<evidence type="ECO:0000256" key="1">
    <source>
        <dbReference type="ARBA" id="ARBA00009156"/>
    </source>
</evidence>
<dbReference type="InterPro" id="IPR043129">
    <property type="entry name" value="ATPase_NBD"/>
</dbReference>
<feature type="binding site" evidence="7">
    <location>
        <position position="134"/>
    </location>
    <ligand>
        <name>sn-glycerol 3-phosphate</name>
        <dbReference type="ChEBI" id="CHEBI:57597"/>
    </ligand>
</feature>
<dbReference type="Pfam" id="PF00370">
    <property type="entry name" value="FGGY_N"/>
    <property type="match status" value="1"/>
</dbReference>
<feature type="binding site" evidence="7">
    <location>
        <position position="83"/>
    </location>
    <ligand>
        <name>sn-glycerol 3-phosphate</name>
        <dbReference type="ChEBI" id="CHEBI:57597"/>
    </ligand>
</feature>
<feature type="binding site" evidence="7">
    <location>
        <position position="265"/>
    </location>
    <ligand>
        <name>ADP</name>
        <dbReference type="ChEBI" id="CHEBI:456216"/>
    </ligand>
</feature>
<evidence type="ECO:0000256" key="3">
    <source>
        <dbReference type="ARBA" id="ARBA00022741"/>
    </source>
</evidence>
<evidence type="ECO:0000259" key="10">
    <source>
        <dbReference type="Pfam" id="PF02782"/>
    </source>
</evidence>
<comment type="activity regulation">
    <text evidence="7">Inhibited by fructose 1,6-bisphosphate (FBP).</text>
</comment>
<dbReference type="SUPFAM" id="SSF53067">
    <property type="entry name" value="Actin-like ATPase domain"/>
    <property type="match status" value="2"/>
</dbReference>
<feature type="binding site" evidence="7">
    <location>
        <position position="13"/>
    </location>
    <ligand>
        <name>ATP</name>
        <dbReference type="ChEBI" id="CHEBI:30616"/>
    </ligand>
</feature>
<comment type="similarity">
    <text evidence="1 7 8">Belongs to the FGGY kinase family.</text>
</comment>
<evidence type="ECO:0000256" key="5">
    <source>
        <dbReference type="ARBA" id="ARBA00022798"/>
    </source>
</evidence>
<evidence type="ECO:0000256" key="7">
    <source>
        <dbReference type="HAMAP-Rule" id="MF_00186"/>
    </source>
</evidence>
<comment type="catalytic activity">
    <reaction evidence="7">
        <text>glycerol + ATP = sn-glycerol 3-phosphate + ADP + H(+)</text>
        <dbReference type="Rhea" id="RHEA:21644"/>
        <dbReference type="ChEBI" id="CHEBI:15378"/>
        <dbReference type="ChEBI" id="CHEBI:17754"/>
        <dbReference type="ChEBI" id="CHEBI:30616"/>
        <dbReference type="ChEBI" id="CHEBI:57597"/>
        <dbReference type="ChEBI" id="CHEBI:456216"/>
        <dbReference type="EC" id="2.7.1.30"/>
    </reaction>
</comment>
<evidence type="ECO:0000256" key="8">
    <source>
        <dbReference type="RuleBase" id="RU003733"/>
    </source>
</evidence>
<accession>A0ABV2R5J2</accession>
<organism evidence="11 12">
    <name type="scientific">Kaistia defluvii</name>
    <dbReference type="NCBI Taxonomy" id="410841"/>
    <lineage>
        <taxon>Bacteria</taxon>
        <taxon>Pseudomonadati</taxon>
        <taxon>Pseudomonadota</taxon>
        <taxon>Alphaproteobacteria</taxon>
        <taxon>Hyphomicrobiales</taxon>
        <taxon>Kaistiaceae</taxon>
        <taxon>Kaistia</taxon>
    </lineage>
</organism>
<evidence type="ECO:0000313" key="12">
    <source>
        <dbReference type="Proteomes" id="UP001549321"/>
    </source>
</evidence>
<keyword evidence="6 7" id="KW-0067">ATP-binding</keyword>
<feature type="binding site" evidence="7">
    <location>
        <position position="83"/>
    </location>
    <ligand>
        <name>glycerol</name>
        <dbReference type="ChEBI" id="CHEBI:17754"/>
    </ligand>
</feature>
<feature type="binding site" evidence="7">
    <location>
        <position position="312"/>
    </location>
    <ligand>
        <name>ATP</name>
        <dbReference type="ChEBI" id="CHEBI:30616"/>
    </ligand>
</feature>
<feature type="domain" description="Carbohydrate kinase FGGY C-terminal" evidence="10">
    <location>
        <begin position="260"/>
        <end position="448"/>
    </location>
</feature>
<comment type="pathway">
    <text evidence="7">Polyol metabolism; glycerol degradation via glycerol kinase pathway; sn-glycerol 3-phosphate from glycerol: step 1/1.</text>
</comment>
<gene>
    <name evidence="7" type="primary">glpK</name>
    <name evidence="11" type="ORF">ABIE08_004503</name>
</gene>
<feature type="binding site" evidence="7">
    <location>
        <position position="134"/>
    </location>
    <ligand>
        <name>glycerol</name>
        <dbReference type="ChEBI" id="CHEBI:17754"/>
    </ligand>
</feature>
<dbReference type="CDD" id="cd07786">
    <property type="entry name" value="FGGY_EcGK_like"/>
    <property type="match status" value="1"/>
</dbReference>
<dbReference type="PANTHER" id="PTHR10196">
    <property type="entry name" value="SUGAR KINASE"/>
    <property type="match status" value="1"/>
</dbReference>
<proteinExistence type="inferred from homology"/>
<dbReference type="Pfam" id="PF02782">
    <property type="entry name" value="FGGY_C"/>
    <property type="match status" value="1"/>
</dbReference>
<dbReference type="InterPro" id="IPR000577">
    <property type="entry name" value="Carb_kinase_FGGY"/>
</dbReference>
<feature type="binding site" evidence="7">
    <location>
        <position position="410"/>
    </location>
    <ligand>
        <name>ATP</name>
        <dbReference type="ChEBI" id="CHEBI:30616"/>
    </ligand>
</feature>
<dbReference type="NCBIfam" id="NF000756">
    <property type="entry name" value="PRK00047.1"/>
    <property type="match status" value="1"/>
</dbReference>
<feature type="binding site" evidence="7">
    <location>
        <position position="16"/>
    </location>
    <ligand>
        <name>ADP</name>
        <dbReference type="ChEBI" id="CHEBI:456216"/>
    </ligand>
</feature>
<dbReference type="EC" id="2.7.1.30" evidence="7"/>
<feature type="binding site" evidence="7">
    <location>
        <position position="244"/>
    </location>
    <ligand>
        <name>glycerol</name>
        <dbReference type="ChEBI" id="CHEBI:17754"/>
    </ligand>
</feature>
<evidence type="ECO:0000256" key="6">
    <source>
        <dbReference type="ARBA" id="ARBA00022840"/>
    </source>
</evidence>
<dbReference type="HAMAP" id="MF_00186">
    <property type="entry name" value="Glycerol_kin"/>
    <property type="match status" value="1"/>
</dbReference>
<dbReference type="PIRSF" id="PIRSF000538">
    <property type="entry name" value="GlpK"/>
    <property type="match status" value="1"/>
</dbReference>
<dbReference type="InterPro" id="IPR018485">
    <property type="entry name" value="FGGY_C"/>
</dbReference>
<name>A0ABV2R5J2_9HYPH</name>
<dbReference type="InterPro" id="IPR005999">
    <property type="entry name" value="Glycerol_kin"/>
</dbReference>
<feature type="binding site" evidence="7">
    <location>
        <position position="410"/>
    </location>
    <ligand>
        <name>ADP</name>
        <dbReference type="ChEBI" id="CHEBI:456216"/>
    </ligand>
</feature>
<dbReference type="PROSITE" id="PS00933">
    <property type="entry name" value="FGGY_KINASES_1"/>
    <property type="match status" value="1"/>
</dbReference>
<feature type="binding site" evidence="7">
    <location>
        <position position="243"/>
    </location>
    <ligand>
        <name>glycerol</name>
        <dbReference type="ChEBI" id="CHEBI:17754"/>
    </ligand>
</feature>
<evidence type="ECO:0000256" key="2">
    <source>
        <dbReference type="ARBA" id="ARBA00022679"/>
    </source>
</evidence>
<keyword evidence="12" id="KW-1185">Reference proteome</keyword>
<feature type="binding site" evidence="7">
    <location>
        <position position="12"/>
    </location>
    <ligand>
        <name>ATP</name>
        <dbReference type="ChEBI" id="CHEBI:30616"/>
    </ligand>
</feature>
<keyword evidence="5 7" id="KW-0319">Glycerol metabolism</keyword>
<feature type="binding site" evidence="7">
    <location>
        <position position="82"/>
    </location>
    <ligand>
        <name>glycerol</name>
        <dbReference type="ChEBI" id="CHEBI:17754"/>
    </ligand>
</feature>
<evidence type="ECO:0000313" key="11">
    <source>
        <dbReference type="EMBL" id="MET4636545.1"/>
    </source>
</evidence>
<feature type="binding site" evidence="7">
    <location>
        <position position="308"/>
    </location>
    <ligand>
        <name>ATP</name>
        <dbReference type="ChEBI" id="CHEBI:30616"/>
    </ligand>
</feature>
<comment type="caution">
    <text evidence="11">The sequence shown here is derived from an EMBL/GenBank/DDBJ whole genome shotgun (WGS) entry which is preliminary data.</text>
</comment>
<dbReference type="NCBIfam" id="TIGR01311">
    <property type="entry name" value="glycerol_kin"/>
    <property type="match status" value="1"/>
</dbReference>
<dbReference type="EMBL" id="JBEPSM010000004">
    <property type="protein sequence ID" value="MET4636545.1"/>
    <property type="molecule type" value="Genomic_DNA"/>
</dbReference>
<feature type="binding site" evidence="7">
    <location>
        <position position="265"/>
    </location>
    <ligand>
        <name>ATP</name>
        <dbReference type="ChEBI" id="CHEBI:30616"/>
    </ligand>
</feature>
<feature type="binding site" evidence="7">
    <location>
        <position position="243"/>
    </location>
    <ligand>
        <name>sn-glycerol 3-phosphate</name>
        <dbReference type="ChEBI" id="CHEBI:57597"/>
    </ligand>
</feature>
<evidence type="ECO:0000259" key="9">
    <source>
        <dbReference type="Pfam" id="PF00370"/>
    </source>
</evidence>
<feature type="binding site" evidence="7">
    <location>
        <position position="12"/>
    </location>
    <ligand>
        <name>sn-glycerol 3-phosphate</name>
        <dbReference type="ChEBI" id="CHEBI:57597"/>
    </ligand>
</feature>
<comment type="caution">
    <text evidence="7">Lacks conserved residue(s) required for the propagation of feature annotation.</text>
</comment>
<feature type="domain" description="Carbohydrate kinase FGGY N-terminal" evidence="9">
    <location>
        <begin position="5"/>
        <end position="250"/>
    </location>
</feature>
<protein>
    <recommendedName>
        <fullName evidence="7">Glycerol kinase</fullName>
        <ecNumber evidence="7">2.7.1.30</ecNumber>
    </recommendedName>
    <alternativeName>
        <fullName evidence="7">ATP:glycerol 3-phosphotransferase</fullName>
    </alternativeName>
    <alternativeName>
        <fullName evidence="7">Glycerokinase</fullName>
        <shortName evidence="7">GK</shortName>
    </alternativeName>
</protein>
<sequence length="496" mass="54064">MSPFILAIDQGTTSTRAIVFDGSYHVRGVGQQEFPQHFPRSGWVEHDPEDIWRTVLETMRFALAHASVSLSDIAAIGITNQRETTILWDRETGRPIHNAIVWQDRRTADRCNALKAEGAEPGLTEKTGLLLDPYFSGTKIAWILDQVPGARARAERGELAFGTVDSFLLWRLTGGRVHATDATNASRTMLFNIRTGEWDDDLLALLRVPRAILPEVKDSAADFGVTDPSIVGAAIRIAGIAGDQHAATLGQACFQPGMMKSTYGTGCFALLNTGSDLVLSKNRLLTTIAYRLDGKTTYALEGSIFVAGAAIQWLRDGLGLLDRSDQAGPMAAQADPHQNVYLVPAFTGLGAPWWDAEARGALFGLTRGTGPNEFVRAALESVCYQTRDLLDAMRRDWARAGETVLRVDGGMVASDWTMQRLADILDAPVDRPVVLETTALGAAWLAGRQVGVWPAEEGFAASWRLNQTFLPDMSAELREARLAGWRDAVSRTRTSA</sequence>
<feature type="binding site" evidence="7">
    <location>
        <position position="82"/>
    </location>
    <ligand>
        <name>sn-glycerol 3-phosphate</name>
        <dbReference type="ChEBI" id="CHEBI:57597"/>
    </ligand>
</feature>
<dbReference type="PROSITE" id="PS00445">
    <property type="entry name" value="FGGY_KINASES_2"/>
    <property type="match status" value="1"/>
</dbReference>
<feature type="binding site" evidence="7">
    <location>
        <position position="308"/>
    </location>
    <ligand>
        <name>ADP</name>
        <dbReference type="ChEBI" id="CHEBI:456216"/>
    </ligand>
</feature>
<comment type="function">
    <text evidence="7">Key enzyme in the regulation of glycerol uptake and metabolism. Catalyzes the phosphorylation of glycerol to yield sn-glycerol 3-phosphate.</text>
</comment>
<feature type="binding site" evidence="7">
    <location>
        <position position="14"/>
    </location>
    <ligand>
        <name>ATP</name>
        <dbReference type="ChEBI" id="CHEBI:30616"/>
    </ligand>
</feature>
<dbReference type="Proteomes" id="UP001549321">
    <property type="component" value="Unassembled WGS sequence"/>
</dbReference>
<keyword evidence="3 7" id="KW-0547">Nucleotide-binding</keyword>